<accession>A0ABP6ZHU2</accession>
<dbReference type="Proteomes" id="UP001501074">
    <property type="component" value="Unassembled WGS sequence"/>
</dbReference>
<keyword evidence="3" id="KW-1185">Reference proteome</keyword>
<protein>
    <submittedName>
        <fullName evidence="2">Uncharacterized protein</fullName>
    </submittedName>
</protein>
<feature type="region of interest" description="Disordered" evidence="1">
    <location>
        <begin position="40"/>
        <end position="82"/>
    </location>
</feature>
<reference evidence="3" key="1">
    <citation type="journal article" date="2019" name="Int. J. Syst. Evol. Microbiol.">
        <title>The Global Catalogue of Microorganisms (GCM) 10K type strain sequencing project: providing services to taxonomists for standard genome sequencing and annotation.</title>
        <authorList>
            <consortium name="The Broad Institute Genomics Platform"/>
            <consortium name="The Broad Institute Genome Sequencing Center for Infectious Disease"/>
            <person name="Wu L."/>
            <person name="Ma J."/>
        </authorList>
    </citation>
    <scope>NUCLEOTIDE SEQUENCE [LARGE SCALE GENOMIC DNA]</scope>
    <source>
        <strain evidence="3">JCM 16902</strain>
    </source>
</reference>
<name>A0ABP6ZHU2_9ACTN</name>
<gene>
    <name evidence="2" type="ORF">GCM10022223_23140</name>
</gene>
<evidence type="ECO:0000313" key="3">
    <source>
        <dbReference type="Proteomes" id="UP001501074"/>
    </source>
</evidence>
<feature type="compositionally biased region" description="Basic and acidic residues" evidence="1">
    <location>
        <begin position="65"/>
        <end position="82"/>
    </location>
</feature>
<evidence type="ECO:0000256" key="1">
    <source>
        <dbReference type="SAM" id="MobiDB-lite"/>
    </source>
</evidence>
<proteinExistence type="predicted"/>
<organism evidence="2 3">
    <name type="scientific">Kineosporia mesophila</name>
    <dbReference type="NCBI Taxonomy" id="566012"/>
    <lineage>
        <taxon>Bacteria</taxon>
        <taxon>Bacillati</taxon>
        <taxon>Actinomycetota</taxon>
        <taxon>Actinomycetes</taxon>
        <taxon>Kineosporiales</taxon>
        <taxon>Kineosporiaceae</taxon>
        <taxon>Kineosporia</taxon>
    </lineage>
</organism>
<evidence type="ECO:0000313" key="2">
    <source>
        <dbReference type="EMBL" id="GAA3606617.1"/>
    </source>
</evidence>
<sequence length="82" mass="9219">MIQARAAAIPHWKIANEFVRILRTPSRTAVPDVVITRQSWGSNPYPATMTSTRPPLPSTAPKVPTDPDREERTKRALELDLE</sequence>
<comment type="caution">
    <text evidence="2">The sequence shown here is derived from an EMBL/GenBank/DDBJ whole genome shotgun (WGS) entry which is preliminary data.</text>
</comment>
<dbReference type="EMBL" id="BAAAZO010000003">
    <property type="protein sequence ID" value="GAA3606617.1"/>
    <property type="molecule type" value="Genomic_DNA"/>
</dbReference>